<organism evidence="1 2">
    <name type="scientific">Rheinheimera nanhaiensis E407-8</name>
    <dbReference type="NCBI Taxonomy" id="562729"/>
    <lineage>
        <taxon>Bacteria</taxon>
        <taxon>Pseudomonadati</taxon>
        <taxon>Pseudomonadota</taxon>
        <taxon>Gammaproteobacteria</taxon>
        <taxon>Chromatiales</taxon>
        <taxon>Chromatiaceae</taxon>
        <taxon>Rheinheimera</taxon>
    </lineage>
</organism>
<dbReference type="Proteomes" id="UP000004374">
    <property type="component" value="Unassembled WGS sequence"/>
</dbReference>
<evidence type="ECO:0000313" key="2">
    <source>
        <dbReference type="Proteomes" id="UP000004374"/>
    </source>
</evidence>
<reference evidence="1 2" key="1">
    <citation type="journal article" date="2012" name="J. Bacteriol.">
        <title>Genome Sequence of the Protease-Producing Bacterium Rheinheimera nanhaiensis E407-8T, Isolated from Deep-Sea Sediment of the South China Sea.</title>
        <authorList>
            <person name="Zhang X.-Y."/>
            <person name="Zhang Y.-J."/>
            <person name="Qin Q.-L."/>
            <person name="Xie B.-B."/>
            <person name="Chen X.-L."/>
            <person name="Zhou B.-C."/>
            <person name="Zhang Y.-Z."/>
        </authorList>
    </citation>
    <scope>NUCLEOTIDE SEQUENCE [LARGE SCALE GENOMIC DNA]</scope>
    <source>
        <strain evidence="1 2">E407-8</strain>
    </source>
</reference>
<dbReference type="OrthoDB" id="8899520at2"/>
<name>I1DZF0_9GAMM</name>
<dbReference type="AlphaFoldDB" id="I1DZF0"/>
<dbReference type="EMBL" id="BAFK01000013">
    <property type="protein sequence ID" value="GAB59428.1"/>
    <property type="molecule type" value="Genomic_DNA"/>
</dbReference>
<dbReference type="RefSeq" id="WP_008222010.1">
    <property type="nucleotide sequence ID" value="NZ_BAFK01000013.1"/>
</dbReference>
<evidence type="ECO:0008006" key="3">
    <source>
        <dbReference type="Google" id="ProtNLM"/>
    </source>
</evidence>
<comment type="caution">
    <text evidence="1">The sequence shown here is derived from an EMBL/GenBank/DDBJ whole genome shotgun (WGS) entry which is preliminary data.</text>
</comment>
<dbReference type="Pfam" id="PF16162">
    <property type="entry name" value="KwaB"/>
    <property type="match status" value="1"/>
</dbReference>
<accession>I1DZF0</accession>
<proteinExistence type="predicted"/>
<gene>
    <name evidence="1" type="ORF">RNAN_2431</name>
</gene>
<evidence type="ECO:0000313" key="1">
    <source>
        <dbReference type="EMBL" id="GAB59428.1"/>
    </source>
</evidence>
<dbReference type="InterPro" id="IPR032359">
    <property type="entry name" value="KwaB-like"/>
</dbReference>
<sequence length="295" mass="33036">MTAQQNFFAFIKDDNGICQIKRIGVNHPLQTELTQIFEAQRTIFERGIDTEVDFNGDWKPDSNEVLTLDDIPESQMMINAINVNATSFPSLVVSNFLNEPIKALFTGTTAGGVTKVLVQKFSSRQALSLNQLPIIKMQTGNVFVKSTDDIFTIDNKLLAIIEGNKTKFKSFHNARMVFDLTEYYREATDEDLSEMARHGSIEVPDLSNFTSMADSQVRKMVHTIKSAGILDSYSVNDISNAAANFPNLPIEVSNGKIRLPTDKKDLKDILHFLLEDIYKGPLSGSDYLTNSKRAR</sequence>
<protein>
    <recommendedName>
        <fullName evidence="3">DUF4868 domain-containing protein</fullName>
    </recommendedName>
</protein>
<keyword evidence="2" id="KW-1185">Reference proteome</keyword>